<sequence length="278" mass="30936">MASAYSLSIGLNKVDPAHYNGWDGALNAPENDARDIHMLTKSLGYSGDLLIGNEATRENVISAINGAATNLKEGDMFVLFYSGHGGQLPDLDGDEFDREDETWCLYDAELMDDHLRLLWHKFAANVRILVLSDSCHSGTVIKLRPDGGRNSFTDYLPRIGVKTIPVELALSTYIVNKGFYDEYIRQVDMQKADLKDHEINATVRLISGCQDNQSSYDGTFNSSFTGALKIVWNGGKFSGNYTRFHSEIQQSLPSYQSPNHLVEGRSNAAYDHQVPFTI</sequence>
<protein>
    <submittedName>
        <fullName evidence="2">Caspase family protein</fullName>
    </submittedName>
</protein>
<proteinExistence type="predicted"/>
<evidence type="ECO:0000259" key="1">
    <source>
        <dbReference type="Pfam" id="PF00656"/>
    </source>
</evidence>
<gene>
    <name evidence="2" type="ORF">NFI80_01525</name>
</gene>
<dbReference type="Pfam" id="PF00656">
    <property type="entry name" value="Peptidase_C14"/>
    <property type="match status" value="1"/>
</dbReference>
<dbReference type="EMBL" id="CP098805">
    <property type="protein sequence ID" value="USJ31425.1"/>
    <property type="molecule type" value="Genomic_DNA"/>
</dbReference>
<evidence type="ECO:0000313" key="3">
    <source>
        <dbReference type="Proteomes" id="UP001055420"/>
    </source>
</evidence>
<dbReference type="SUPFAM" id="SSF52129">
    <property type="entry name" value="Caspase-like"/>
    <property type="match status" value="1"/>
</dbReference>
<dbReference type="Gene3D" id="3.40.50.1460">
    <property type="match status" value="1"/>
</dbReference>
<evidence type="ECO:0000313" key="2">
    <source>
        <dbReference type="EMBL" id="USJ31425.1"/>
    </source>
</evidence>
<dbReference type="InterPro" id="IPR029030">
    <property type="entry name" value="Caspase-like_dom_sf"/>
</dbReference>
<keyword evidence="3" id="KW-1185">Reference proteome</keyword>
<dbReference type="InterPro" id="IPR050452">
    <property type="entry name" value="Metacaspase"/>
</dbReference>
<organism evidence="2 3">
    <name type="scientific">Dyadobacter chenhuakuii</name>
    <dbReference type="NCBI Taxonomy" id="2909339"/>
    <lineage>
        <taxon>Bacteria</taxon>
        <taxon>Pseudomonadati</taxon>
        <taxon>Bacteroidota</taxon>
        <taxon>Cytophagia</taxon>
        <taxon>Cytophagales</taxon>
        <taxon>Spirosomataceae</taxon>
        <taxon>Dyadobacter</taxon>
    </lineage>
</organism>
<name>A0ABY4XMN2_9BACT</name>
<accession>A0ABY4XMN2</accession>
<dbReference type="InterPro" id="IPR011600">
    <property type="entry name" value="Pept_C14_caspase"/>
</dbReference>
<dbReference type="RefSeq" id="WP_235164466.1">
    <property type="nucleotide sequence ID" value="NZ_CP098805.1"/>
</dbReference>
<dbReference type="PANTHER" id="PTHR48104">
    <property type="entry name" value="METACASPASE-4"/>
    <property type="match status" value="1"/>
</dbReference>
<reference evidence="2" key="1">
    <citation type="submission" date="2022-06" db="EMBL/GenBank/DDBJ databases">
        <title>Novel species in genus Dyadobacter.</title>
        <authorList>
            <person name="Ma C."/>
        </authorList>
    </citation>
    <scope>NUCLEOTIDE SEQUENCE</scope>
    <source>
        <strain evidence="2">CY22</strain>
    </source>
</reference>
<dbReference type="PANTHER" id="PTHR48104:SF30">
    <property type="entry name" value="METACASPASE-1"/>
    <property type="match status" value="1"/>
</dbReference>
<feature type="domain" description="Peptidase C14 caspase" evidence="1">
    <location>
        <begin position="17"/>
        <end position="253"/>
    </location>
</feature>
<dbReference type="Proteomes" id="UP001055420">
    <property type="component" value="Chromosome"/>
</dbReference>